<keyword evidence="8" id="KW-1185">Reference proteome</keyword>
<protein>
    <submittedName>
        <fullName evidence="7">APC family permease</fullName>
    </submittedName>
</protein>
<reference evidence="7 8" key="1">
    <citation type="submission" date="2022-08" db="EMBL/GenBank/DDBJ databases">
        <title>Tractidigestivibacter montrealensis type strain KD21.</title>
        <authorList>
            <person name="Diop K."/>
            <person name="Richard C."/>
            <person name="Routy B."/>
        </authorList>
    </citation>
    <scope>NUCLEOTIDE SEQUENCE [LARGE SCALE GENOMIC DNA]</scope>
    <source>
        <strain evidence="7 8">KD21</strain>
    </source>
</reference>
<dbReference type="Pfam" id="PF13520">
    <property type="entry name" value="AA_permease_2"/>
    <property type="match status" value="1"/>
</dbReference>
<keyword evidence="2" id="KW-1003">Cell membrane</keyword>
<evidence type="ECO:0000256" key="4">
    <source>
        <dbReference type="ARBA" id="ARBA00022989"/>
    </source>
</evidence>
<dbReference type="RefSeq" id="WP_118077931.1">
    <property type="nucleotide sequence ID" value="NZ_JANSKA010000002.1"/>
</dbReference>
<feature type="transmembrane region" description="Helical" evidence="6">
    <location>
        <begin position="182"/>
        <end position="203"/>
    </location>
</feature>
<accession>A0ABT1Z7P2</accession>
<dbReference type="PROSITE" id="PS51257">
    <property type="entry name" value="PROKAR_LIPOPROTEIN"/>
    <property type="match status" value="1"/>
</dbReference>
<keyword evidence="3 6" id="KW-0812">Transmembrane</keyword>
<keyword evidence="4 6" id="KW-1133">Transmembrane helix</keyword>
<proteinExistence type="predicted"/>
<dbReference type="PANTHER" id="PTHR42770:SF12">
    <property type="entry name" value="AMINO ACID TRANSPORTER"/>
    <property type="match status" value="1"/>
</dbReference>
<evidence type="ECO:0000256" key="2">
    <source>
        <dbReference type="ARBA" id="ARBA00022475"/>
    </source>
</evidence>
<keyword evidence="5 6" id="KW-0472">Membrane</keyword>
<evidence type="ECO:0000313" key="7">
    <source>
        <dbReference type="EMBL" id="MCR9036219.1"/>
    </source>
</evidence>
<feature type="transmembrane region" description="Helical" evidence="6">
    <location>
        <begin position="318"/>
        <end position="339"/>
    </location>
</feature>
<evidence type="ECO:0000256" key="3">
    <source>
        <dbReference type="ARBA" id="ARBA00022692"/>
    </source>
</evidence>
<evidence type="ECO:0000313" key="8">
    <source>
        <dbReference type="Proteomes" id="UP001204320"/>
    </source>
</evidence>
<feature type="transmembrane region" description="Helical" evidence="6">
    <location>
        <begin position="120"/>
        <end position="140"/>
    </location>
</feature>
<dbReference type="InterPro" id="IPR002293">
    <property type="entry name" value="AA/rel_permease1"/>
</dbReference>
<evidence type="ECO:0000256" key="5">
    <source>
        <dbReference type="ARBA" id="ARBA00023136"/>
    </source>
</evidence>
<feature type="transmembrane region" description="Helical" evidence="6">
    <location>
        <begin position="345"/>
        <end position="364"/>
    </location>
</feature>
<evidence type="ECO:0000256" key="6">
    <source>
        <dbReference type="SAM" id="Phobius"/>
    </source>
</evidence>
<comment type="subcellular location">
    <subcellularLocation>
        <location evidence="1">Cell membrane</location>
        <topology evidence="1">Multi-pass membrane protein</topology>
    </subcellularLocation>
</comment>
<evidence type="ECO:0000256" key="1">
    <source>
        <dbReference type="ARBA" id="ARBA00004651"/>
    </source>
</evidence>
<feature type="transmembrane region" description="Helical" evidence="6">
    <location>
        <begin position="385"/>
        <end position="407"/>
    </location>
</feature>
<name>A0ABT1Z7P2_9ACTN</name>
<dbReference type="Proteomes" id="UP001204320">
    <property type="component" value="Unassembled WGS sequence"/>
</dbReference>
<sequence>MADASEKPLGLHNVVSVSMGLIVSMSCLVSLGQGAGESGLMFIPAMVIALLLNICSAACMAELNALMPNATGGLVQYTLAGLGPLPTLVTMVGGYLICNILCGGVEAAIFGSVMVETIPLAIPAAVYPTIVSIIVAVAALKGVDIFAKLQDFVSYLLLFSMIALGLIGAFQLGTGAVVAQPAAVTTNAASVVSAVGVASWLFVGAEYAIPISKDVRNANRNIPLGMMISLALICVMDTLVVIGFWHYVPWGELAESASPHLLYGESLLGNVGKVWMSVVSALAFIGSQNSTVNGLSQICDGMTKVNMMPRFFSRKNRFGAPAAAILFVTISICLIAYFSGDSSDAISFLILVVTVLWLVSYIFADIDVLVLRRRFPKAPRAFKVPGGPAIPVIGIAGTVFMIANISSDPAEAVAIWILAGVTFLVLGVYSFFWIKYKMRMPVFKPVPIPEVLAMENDLYYEIRHRRGIWR</sequence>
<dbReference type="InterPro" id="IPR050367">
    <property type="entry name" value="APC_superfamily"/>
</dbReference>
<dbReference type="PIRSF" id="PIRSF006060">
    <property type="entry name" value="AA_transporter"/>
    <property type="match status" value="1"/>
</dbReference>
<feature type="transmembrane region" description="Helical" evidence="6">
    <location>
        <begin position="267"/>
        <end position="286"/>
    </location>
</feature>
<gene>
    <name evidence="7" type="ORF">NVS32_04565</name>
</gene>
<feature type="transmembrane region" description="Helical" evidence="6">
    <location>
        <begin position="12"/>
        <end position="35"/>
    </location>
</feature>
<feature type="transmembrane region" description="Helical" evidence="6">
    <location>
        <begin position="413"/>
        <end position="434"/>
    </location>
</feature>
<feature type="transmembrane region" description="Helical" evidence="6">
    <location>
        <begin position="88"/>
        <end position="114"/>
    </location>
</feature>
<feature type="transmembrane region" description="Helical" evidence="6">
    <location>
        <begin position="224"/>
        <end position="247"/>
    </location>
</feature>
<feature type="transmembrane region" description="Helical" evidence="6">
    <location>
        <begin position="41"/>
        <end position="67"/>
    </location>
</feature>
<comment type="caution">
    <text evidence="7">The sequence shown here is derived from an EMBL/GenBank/DDBJ whole genome shotgun (WGS) entry which is preliminary data.</text>
</comment>
<dbReference type="EMBL" id="JANSKA010000002">
    <property type="protein sequence ID" value="MCR9036219.1"/>
    <property type="molecule type" value="Genomic_DNA"/>
</dbReference>
<organism evidence="7 8">
    <name type="scientific">Tractidigestivibacter montrealensis</name>
    <dbReference type="NCBI Taxonomy" id="2972466"/>
    <lineage>
        <taxon>Bacteria</taxon>
        <taxon>Bacillati</taxon>
        <taxon>Actinomycetota</taxon>
        <taxon>Coriobacteriia</taxon>
        <taxon>Coriobacteriales</taxon>
        <taxon>Atopobiaceae</taxon>
        <taxon>Tractidigestivibacter</taxon>
    </lineage>
</organism>
<dbReference type="Gene3D" id="1.20.1740.10">
    <property type="entry name" value="Amino acid/polyamine transporter I"/>
    <property type="match status" value="1"/>
</dbReference>
<dbReference type="PANTHER" id="PTHR42770">
    <property type="entry name" value="AMINO ACID TRANSPORTER-RELATED"/>
    <property type="match status" value="1"/>
</dbReference>
<feature type="transmembrane region" description="Helical" evidence="6">
    <location>
        <begin position="152"/>
        <end position="170"/>
    </location>
</feature>